<dbReference type="InterPro" id="IPR029031">
    <property type="entry name" value="Gingipain_N_sf"/>
</dbReference>
<evidence type="ECO:0000313" key="3">
    <source>
        <dbReference type="EMBL" id="UOQ71645.1"/>
    </source>
</evidence>
<sequence>MDCAQSAVLQNQDNQDGLYRLDYNYLTQAGISGVNPQRFQLWRRGKEVAIYVGPNNPTTLTPATYIDFYGQRNDGALDVGMYKNPQDHYQKYYSLYTDTAAYFLTWSATTNGKRMAASSLAPVGGAHPYWLKDSLYVRSERYGEGNDESIAYKPWGEAGEGFFSISHGIGSNGGNPMPFEHNAFPGMLTTMAPTPRVEMLLIGATPNDHELTVSLLQPTGGLRNIEPPFVIKGLGSRKVRYSLQRNEINPVKYRFEIKVNGALTPNESNWFRMVYLRAIYPLASTWTTGKRGVEFQNDSTLGSAPAFYQLDNVPASVLGFDLTDPYNVQRIEPTAGTGTRRNYVFPSAIATNVSRRLMLSDLSKVLVPQWPAQRTQFRTINPASYNFLVVSSAELMAPTGNSKNPVQDYVDYRAGRYQTLLVTSEQLYDQFHYGEKSALAVRQFAQYMLTNSREKFLLLLGQGVRSGEAVEKVEGQGPTRKVTVYYYRQNPERYRDPIDTGPLTKDLVPTSTRSASDLFFTADWARNDYAGRMATGRIAASTPAEVLAYLEKLKQYEKDLDASTETQAWRKNTLNLLGAVKEEEYPRFLRYLNTYKNKHIERPLFAGKVLNTYSSAGFASFKNISAELNAGLGMITYFGHGDPAVLQLDLGNINDPSLGYNNVGKYPIMFVNGCAAGNAYRASRARYAQDWVLAPQKGLVGLMSESGAGYEDDLDALQRSVFQALLNDPAWYGRPVAQVQNEAIRRLQRNGSVSESAISSWMGTVWHADPALRMYSPQQPDYTFGTPAIEIRSVDADPYGPSQVATRFSSG</sequence>
<reference evidence="3" key="1">
    <citation type="submission" date="2022-04" db="EMBL/GenBank/DDBJ databases">
        <title>Hymenobacter sp. isolated from the air.</title>
        <authorList>
            <person name="Won M."/>
            <person name="Lee C.-M."/>
            <person name="Woen H.-Y."/>
            <person name="Kwon S.-W."/>
        </authorList>
    </citation>
    <scope>NUCLEOTIDE SEQUENCE</scope>
    <source>
        <strain evidence="3">5116S-3</strain>
    </source>
</reference>
<dbReference type="Gene3D" id="3.40.50.10390">
    <property type="entry name" value="Gingipain r, domain 1"/>
    <property type="match status" value="1"/>
</dbReference>
<dbReference type="AlphaFoldDB" id="A0A8T9Q3M1"/>
<name>A0A8T9Q3M1_9BACT</name>
<dbReference type="EMBL" id="CP095046">
    <property type="protein sequence ID" value="UOQ71645.1"/>
    <property type="molecule type" value="Genomic_DNA"/>
</dbReference>
<dbReference type="Gene3D" id="3.40.50.1460">
    <property type="match status" value="1"/>
</dbReference>
<keyword evidence="4" id="KW-1185">Reference proteome</keyword>
<dbReference type="GO" id="GO:0008234">
    <property type="term" value="F:cysteine-type peptidase activity"/>
    <property type="evidence" value="ECO:0007669"/>
    <property type="project" value="InterPro"/>
</dbReference>
<feature type="domain" description="Gingipain" evidence="2">
    <location>
        <begin position="388"/>
        <end position="774"/>
    </location>
</feature>
<dbReference type="InterPro" id="IPR029030">
    <property type="entry name" value="Caspase-like_dom_sf"/>
</dbReference>
<gene>
    <name evidence="3" type="ORF">MUN79_24035</name>
</gene>
<dbReference type="GO" id="GO:0006508">
    <property type="term" value="P:proteolysis"/>
    <property type="evidence" value="ECO:0007669"/>
    <property type="project" value="InterPro"/>
</dbReference>
<dbReference type="Pfam" id="PF01364">
    <property type="entry name" value="Peptidase_C25"/>
    <property type="match status" value="1"/>
</dbReference>
<evidence type="ECO:0000313" key="4">
    <source>
        <dbReference type="Proteomes" id="UP000831796"/>
    </source>
</evidence>
<keyword evidence="1" id="KW-0732">Signal</keyword>
<dbReference type="InterPro" id="IPR001769">
    <property type="entry name" value="Gingipain"/>
</dbReference>
<dbReference type="KEGG" id="hcu:MUN79_24035"/>
<evidence type="ECO:0000256" key="1">
    <source>
        <dbReference type="ARBA" id="ARBA00022729"/>
    </source>
</evidence>
<dbReference type="SUPFAM" id="SSF52129">
    <property type="entry name" value="Caspase-like"/>
    <property type="match status" value="1"/>
</dbReference>
<dbReference type="Proteomes" id="UP000831796">
    <property type="component" value="Chromosome"/>
</dbReference>
<dbReference type="RefSeq" id="WP_244675052.1">
    <property type="nucleotide sequence ID" value="NZ_CP095046.1"/>
</dbReference>
<proteinExistence type="predicted"/>
<evidence type="ECO:0000259" key="2">
    <source>
        <dbReference type="Pfam" id="PF01364"/>
    </source>
</evidence>
<organism evidence="3 4">
    <name type="scientific">Hymenobacter cellulosilyticus</name>
    <dbReference type="NCBI Taxonomy" id="2932248"/>
    <lineage>
        <taxon>Bacteria</taxon>
        <taxon>Pseudomonadati</taxon>
        <taxon>Bacteroidota</taxon>
        <taxon>Cytophagia</taxon>
        <taxon>Cytophagales</taxon>
        <taxon>Hymenobacteraceae</taxon>
        <taxon>Hymenobacter</taxon>
    </lineage>
</organism>
<protein>
    <submittedName>
        <fullName evidence="3">C25 family cysteine peptidase</fullName>
    </submittedName>
</protein>
<accession>A0A8T9Q3M1</accession>